<sequence length="471" mass="53205">MGSSYTPTYYSSLHDSITSLCKNLLPFSFKKKRIPAIAAAEQRLSKQQSDNLKWQQESFHQILKLMGLSKEGIVAETEVSAFRSHLLDTLIGSPLDHEHSAILRDKLVFLQELLYANCISEDEYHVSKRPLLQRLAVQGAEIDARDVIVVAQKQRSDEEWSIIDLKDEKCLLSKENSNLKIKLKKGSTMKNQIKEAASSVLGGFGKSKEEKVLVDENVRPNEVGISTENPFWNSNFKDNNNEGENKSILMVESSLLSEPEKKNEGDKGKRKPFKALFQKEGNGNIIASDEEKNKSGKKQWGGFDGLKKWMKVEISDDETAPLAAAAEARSNEKSIEAGNHQEWIFQKNPFVGEGGGGPDTKQIKRKLHPNGASSDFFVDKILGEKIKKELSRIQSELNSKNSNVHLTDEQIEAVSTRLPVDKADLKKFFPKSWCDRYGDVVLDVVRKEFKEHVDEMGNPREIHSQKWTTFE</sequence>
<name>A0ACC0BP90_CATRO</name>
<evidence type="ECO:0000313" key="1">
    <source>
        <dbReference type="EMBL" id="KAI5674453.1"/>
    </source>
</evidence>
<gene>
    <name evidence="1" type="ORF">M9H77_14817</name>
</gene>
<keyword evidence="2" id="KW-1185">Reference proteome</keyword>
<accession>A0ACC0BP90</accession>
<evidence type="ECO:0000313" key="2">
    <source>
        <dbReference type="Proteomes" id="UP001060085"/>
    </source>
</evidence>
<proteinExistence type="predicted"/>
<dbReference type="Proteomes" id="UP001060085">
    <property type="component" value="Linkage Group LG03"/>
</dbReference>
<organism evidence="1 2">
    <name type="scientific">Catharanthus roseus</name>
    <name type="common">Madagascar periwinkle</name>
    <name type="synonym">Vinca rosea</name>
    <dbReference type="NCBI Taxonomy" id="4058"/>
    <lineage>
        <taxon>Eukaryota</taxon>
        <taxon>Viridiplantae</taxon>
        <taxon>Streptophyta</taxon>
        <taxon>Embryophyta</taxon>
        <taxon>Tracheophyta</taxon>
        <taxon>Spermatophyta</taxon>
        <taxon>Magnoliopsida</taxon>
        <taxon>eudicotyledons</taxon>
        <taxon>Gunneridae</taxon>
        <taxon>Pentapetalae</taxon>
        <taxon>asterids</taxon>
        <taxon>lamiids</taxon>
        <taxon>Gentianales</taxon>
        <taxon>Apocynaceae</taxon>
        <taxon>Rauvolfioideae</taxon>
        <taxon>Vinceae</taxon>
        <taxon>Catharanthinae</taxon>
        <taxon>Catharanthus</taxon>
    </lineage>
</organism>
<reference evidence="2" key="1">
    <citation type="journal article" date="2023" name="Nat. Plants">
        <title>Single-cell RNA sequencing provides a high-resolution roadmap for understanding the multicellular compartmentation of specialized metabolism.</title>
        <authorList>
            <person name="Sun S."/>
            <person name="Shen X."/>
            <person name="Li Y."/>
            <person name="Li Y."/>
            <person name="Wang S."/>
            <person name="Li R."/>
            <person name="Zhang H."/>
            <person name="Shen G."/>
            <person name="Guo B."/>
            <person name="Wei J."/>
            <person name="Xu J."/>
            <person name="St-Pierre B."/>
            <person name="Chen S."/>
            <person name="Sun C."/>
        </authorList>
    </citation>
    <scope>NUCLEOTIDE SEQUENCE [LARGE SCALE GENOMIC DNA]</scope>
</reference>
<protein>
    <submittedName>
        <fullName evidence="1">Uncharacterized protein</fullName>
    </submittedName>
</protein>
<dbReference type="EMBL" id="CM044703">
    <property type="protein sequence ID" value="KAI5674453.1"/>
    <property type="molecule type" value="Genomic_DNA"/>
</dbReference>
<comment type="caution">
    <text evidence="1">The sequence shown here is derived from an EMBL/GenBank/DDBJ whole genome shotgun (WGS) entry which is preliminary data.</text>
</comment>